<name>A0A382XV50_9ZZZZ</name>
<protein>
    <submittedName>
        <fullName evidence="1">Uncharacterized protein</fullName>
    </submittedName>
</protein>
<dbReference type="EMBL" id="UINC01170227">
    <property type="protein sequence ID" value="SVD74168.1"/>
    <property type="molecule type" value="Genomic_DNA"/>
</dbReference>
<feature type="non-terminal residue" evidence="1">
    <location>
        <position position="1"/>
    </location>
</feature>
<gene>
    <name evidence="1" type="ORF">METZ01_LOCUS427022</name>
</gene>
<dbReference type="AlphaFoldDB" id="A0A382XV50"/>
<feature type="non-terminal residue" evidence="1">
    <location>
        <position position="268"/>
    </location>
</feature>
<reference evidence="1" key="1">
    <citation type="submission" date="2018-05" db="EMBL/GenBank/DDBJ databases">
        <authorList>
            <person name="Lanie J.A."/>
            <person name="Ng W.-L."/>
            <person name="Kazmierczak K.M."/>
            <person name="Andrzejewski T.M."/>
            <person name="Davidsen T.M."/>
            <person name="Wayne K.J."/>
            <person name="Tettelin H."/>
            <person name="Glass J.I."/>
            <person name="Rusch D."/>
            <person name="Podicherti R."/>
            <person name="Tsui H.-C.T."/>
            <person name="Winkler M.E."/>
        </authorList>
    </citation>
    <scope>NUCLEOTIDE SEQUENCE</scope>
</reference>
<proteinExistence type="predicted"/>
<accession>A0A382XV50</accession>
<evidence type="ECO:0000313" key="1">
    <source>
        <dbReference type="EMBL" id="SVD74168.1"/>
    </source>
</evidence>
<sequence length="268" mass="30660">FHQEVFFGVYRDTLTFPIGLMNVSFGQKKTTITVDPDWTSITFTETLDKRIYKIPFTAPLEWYLTKLVRLNYRKKLHEIAMKGTKDKSRDSRTGTRLIEVVGMDIGRMGRASLRVRGNVNISGKLVLQDQELVRSSINETQNTHIEFDQRQNLNIEGKVGDRITVLMDQDSERDFDWENNIRISYQGEEDDIIQKIEAGNISLSLPATQYVTFSGQNKGLFGLKGIAKLGPIDFTSIASIEQTKKEQQRYSGGSEAQTARIKDYEYVK</sequence>
<organism evidence="1">
    <name type="scientific">marine metagenome</name>
    <dbReference type="NCBI Taxonomy" id="408172"/>
    <lineage>
        <taxon>unclassified sequences</taxon>
        <taxon>metagenomes</taxon>
        <taxon>ecological metagenomes</taxon>
    </lineage>
</organism>